<dbReference type="Pfam" id="PF01381">
    <property type="entry name" value="HTH_3"/>
    <property type="match status" value="1"/>
</dbReference>
<reference evidence="3" key="1">
    <citation type="submission" date="2022-12" db="EMBL/GenBank/DDBJ databases">
        <title>Clostridium sp. nov., isolated from industrial wastewater.</title>
        <authorList>
            <person name="Jiayan W."/>
        </authorList>
    </citation>
    <scope>NUCLEOTIDE SEQUENCE</scope>
    <source>
        <strain evidence="3">ZC22-4</strain>
    </source>
</reference>
<evidence type="ECO:0000313" key="4">
    <source>
        <dbReference type="Proteomes" id="UP001144612"/>
    </source>
</evidence>
<proteinExistence type="predicted"/>
<dbReference type="SMART" id="SM00530">
    <property type="entry name" value="HTH_XRE"/>
    <property type="match status" value="1"/>
</dbReference>
<dbReference type="InterPro" id="IPR001387">
    <property type="entry name" value="Cro/C1-type_HTH"/>
</dbReference>
<accession>A0ABT4D6P9</accession>
<dbReference type="EMBL" id="JAPQFJ010000003">
    <property type="protein sequence ID" value="MCY6957975.1"/>
    <property type="molecule type" value="Genomic_DNA"/>
</dbReference>
<dbReference type="PANTHER" id="PTHR46558">
    <property type="entry name" value="TRACRIPTIONAL REGULATORY PROTEIN-RELATED-RELATED"/>
    <property type="match status" value="1"/>
</dbReference>
<dbReference type="PROSITE" id="PS50943">
    <property type="entry name" value="HTH_CROC1"/>
    <property type="match status" value="1"/>
</dbReference>
<dbReference type="InterPro" id="IPR010982">
    <property type="entry name" value="Lambda_DNA-bd_dom_sf"/>
</dbReference>
<keyword evidence="4" id="KW-1185">Reference proteome</keyword>
<gene>
    <name evidence="3" type="ORF">OW729_05070</name>
</gene>
<dbReference type="PANTHER" id="PTHR46558:SF4">
    <property type="entry name" value="DNA-BIDING PHAGE PROTEIN"/>
    <property type="match status" value="1"/>
</dbReference>
<feature type="domain" description="HTH cro/C1-type" evidence="2">
    <location>
        <begin position="7"/>
        <end position="62"/>
    </location>
</feature>
<protein>
    <submittedName>
        <fullName evidence="3">Helix-turn-helix transcriptional regulator</fullName>
    </submittedName>
</protein>
<name>A0ABT4D6P9_9CLOT</name>
<dbReference type="Gene3D" id="1.10.260.40">
    <property type="entry name" value="lambda repressor-like DNA-binding domains"/>
    <property type="match status" value="1"/>
</dbReference>
<dbReference type="Proteomes" id="UP001144612">
    <property type="component" value="Unassembled WGS sequence"/>
</dbReference>
<evidence type="ECO:0000256" key="1">
    <source>
        <dbReference type="ARBA" id="ARBA00023125"/>
    </source>
</evidence>
<dbReference type="SUPFAM" id="SSF47413">
    <property type="entry name" value="lambda repressor-like DNA-binding domains"/>
    <property type="match status" value="1"/>
</dbReference>
<keyword evidence="1" id="KW-0238">DNA-binding</keyword>
<dbReference type="CDD" id="cd00093">
    <property type="entry name" value="HTH_XRE"/>
    <property type="match status" value="1"/>
</dbReference>
<organism evidence="3 4">
    <name type="scientific">Clostridium brassicae</name>
    <dbReference type="NCBI Taxonomy" id="2999072"/>
    <lineage>
        <taxon>Bacteria</taxon>
        <taxon>Bacillati</taxon>
        <taxon>Bacillota</taxon>
        <taxon>Clostridia</taxon>
        <taxon>Eubacteriales</taxon>
        <taxon>Clostridiaceae</taxon>
        <taxon>Clostridium</taxon>
    </lineage>
</organism>
<dbReference type="RefSeq" id="WP_268060373.1">
    <property type="nucleotide sequence ID" value="NZ_JAPQFJ010000003.1"/>
</dbReference>
<comment type="caution">
    <text evidence="3">The sequence shown here is derived from an EMBL/GenBank/DDBJ whole genome shotgun (WGS) entry which is preliminary data.</text>
</comment>
<evidence type="ECO:0000313" key="3">
    <source>
        <dbReference type="EMBL" id="MCY6957975.1"/>
    </source>
</evidence>
<evidence type="ECO:0000259" key="2">
    <source>
        <dbReference type="PROSITE" id="PS50943"/>
    </source>
</evidence>
<sequence length="70" mass="8366">MAIKNRLLEIRLDKGYKFQKDFAEYLNVSTWLYNRWEKNAVQPSTEALLDISLKLNIKMEDIVYKVPTEE</sequence>